<keyword evidence="2" id="KW-1185">Reference proteome</keyword>
<organism evidence="1 2">
    <name type="scientific">Roseovarius spongiae</name>
    <dbReference type="NCBI Taxonomy" id="2320272"/>
    <lineage>
        <taxon>Bacteria</taxon>
        <taxon>Pseudomonadati</taxon>
        <taxon>Pseudomonadota</taxon>
        <taxon>Alphaproteobacteria</taxon>
        <taxon>Rhodobacterales</taxon>
        <taxon>Roseobacteraceae</taxon>
        <taxon>Roseovarius</taxon>
    </lineage>
</organism>
<sequence length="223" mass="24325">MCDDTPEEPPKTDAAGRRVTRRIAREDTQLADFVRYWDSRREGGDAPYRSEIDPRGIRPLLSNALIAERIAPGIARLRVAGAHLSDLMGMEVRGMPLSAFIAPEDRDALADHLVRLFDEPATVRLTLSAPGGPGRAALGGTLVLLPLRSDLGDVSRALGCLVTHGQIGAGPRRLNIDDSMITPLGIGIGTQAPEEDPELAGEYFAYEPRLRAERPYLRLIRDN</sequence>
<dbReference type="Pfam" id="PF07310">
    <property type="entry name" value="PAS_5"/>
    <property type="match status" value="1"/>
</dbReference>
<dbReference type="Proteomes" id="UP000281128">
    <property type="component" value="Unassembled WGS sequence"/>
</dbReference>
<reference evidence="1 2" key="1">
    <citation type="submission" date="2018-09" db="EMBL/GenBank/DDBJ databases">
        <title>Roseovarius spongiae sp. nov., isolated from a marine sponge.</title>
        <authorList>
            <person name="Zhuang L."/>
            <person name="Luo L."/>
        </authorList>
    </citation>
    <scope>NUCLEOTIDE SEQUENCE [LARGE SCALE GENOMIC DNA]</scope>
    <source>
        <strain evidence="1 2">HN-E21</strain>
    </source>
</reference>
<name>A0A3A8AYC1_9RHOB</name>
<dbReference type="RefSeq" id="WP_121166506.1">
    <property type="nucleotide sequence ID" value="NZ_RAPE01000002.1"/>
</dbReference>
<evidence type="ECO:0000313" key="1">
    <source>
        <dbReference type="EMBL" id="RKF15241.1"/>
    </source>
</evidence>
<dbReference type="AlphaFoldDB" id="A0A3A8AYC1"/>
<gene>
    <name evidence="1" type="ORF">D6850_10430</name>
</gene>
<evidence type="ECO:0000313" key="2">
    <source>
        <dbReference type="Proteomes" id="UP000281128"/>
    </source>
</evidence>
<dbReference type="InterPro" id="IPR009922">
    <property type="entry name" value="DUF1457"/>
</dbReference>
<protein>
    <submittedName>
        <fullName evidence="1">PAS domain-containing protein</fullName>
    </submittedName>
</protein>
<proteinExistence type="predicted"/>
<dbReference type="OrthoDB" id="8478628at2"/>
<accession>A0A3A8AYC1</accession>
<dbReference type="EMBL" id="RAPE01000002">
    <property type="protein sequence ID" value="RKF15241.1"/>
    <property type="molecule type" value="Genomic_DNA"/>
</dbReference>
<comment type="caution">
    <text evidence="1">The sequence shown here is derived from an EMBL/GenBank/DDBJ whole genome shotgun (WGS) entry which is preliminary data.</text>
</comment>